<evidence type="ECO:0000313" key="1">
    <source>
        <dbReference type="EMBL" id="AKP64986.1"/>
    </source>
</evidence>
<dbReference type="Gene3D" id="3.30.70.1260">
    <property type="entry name" value="bacterial protein sp0830 like"/>
    <property type="match status" value="1"/>
</dbReference>
<name>A0AAC8UUY8_9LACO</name>
<keyword evidence="2" id="KW-1185">Reference proteome</keyword>
<evidence type="ECO:0000313" key="2">
    <source>
        <dbReference type="Proteomes" id="UP000036000"/>
    </source>
</evidence>
<accession>A0AAC8UUY8</accession>
<proteinExistence type="predicted"/>
<dbReference type="PANTHER" id="PTHR36439:SF1">
    <property type="entry name" value="DUF1697 DOMAIN-CONTAINING PROTEIN"/>
    <property type="match status" value="1"/>
</dbReference>
<dbReference type="Pfam" id="PF08002">
    <property type="entry name" value="DUF1697"/>
    <property type="match status" value="1"/>
</dbReference>
<dbReference type="EMBL" id="CP012033">
    <property type="protein sequence ID" value="AKP64986.1"/>
    <property type="molecule type" value="Genomic_DNA"/>
</dbReference>
<dbReference type="Gene3D" id="3.30.70.1280">
    <property type="entry name" value="SP0830-like domains"/>
    <property type="match status" value="1"/>
</dbReference>
<reference evidence="1 2" key="1">
    <citation type="submission" date="2015-07" db="EMBL/GenBank/DDBJ databases">
        <title>Lactobacillus korensis/26-25/ whole genome sequencing.</title>
        <authorList>
            <person name="Kim M.K."/>
            <person name="Im W.-T."/>
            <person name="Srinivasan S."/>
            <person name="Lee J.-J."/>
        </authorList>
    </citation>
    <scope>NUCLEOTIDE SEQUENCE [LARGE SCALE GENOMIC DNA]</scope>
    <source>
        <strain evidence="1 2">26-25</strain>
    </source>
</reference>
<organism evidence="1 2">
    <name type="scientific">Levilactobacillus koreensis</name>
    <dbReference type="NCBI Taxonomy" id="637971"/>
    <lineage>
        <taxon>Bacteria</taxon>
        <taxon>Bacillati</taxon>
        <taxon>Bacillota</taxon>
        <taxon>Bacilli</taxon>
        <taxon>Lactobacillales</taxon>
        <taxon>Lactobacillaceae</taxon>
        <taxon>Levilactobacillus</taxon>
    </lineage>
</organism>
<gene>
    <name evidence="1" type="ORF">ABN16_08200</name>
</gene>
<dbReference type="RefSeq" id="WP_048734793.1">
    <property type="nucleotide sequence ID" value="NZ_CP012033.1"/>
</dbReference>
<dbReference type="Proteomes" id="UP000036000">
    <property type="component" value="Chromosome"/>
</dbReference>
<dbReference type="PANTHER" id="PTHR36439">
    <property type="entry name" value="BLL4334 PROTEIN"/>
    <property type="match status" value="1"/>
</dbReference>
<sequence length="182" mass="20539">MNYLLLLRGINVGGNHRVPMAVLRNLLAAAGFTDVSSYINSGNLFLNSDLPTTTCEEKVADVLATNFDFPIDFRLLSEPDFLADLAQAPSWWGADPTLRHNALFKLNTYVSENDTWLTDRVTADYDQVLVTPNVIFWTSTLKVNFSRSFYSKIMGTPFYKQTSARNYNTTTKLKQLLEASHD</sequence>
<protein>
    <recommendedName>
        <fullName evidence="3">DUF1697 domain-containing protein</fullName>
    </recommendedName>
</protein>
<dbReference type="AlphaFoldDB" id="A0AAC8UUY8"/>
<dbReference type="PIRSF" id="PIRSF008502">
    <property type="entry name" value="UCP008502"/>
    <property type="match status" value="1"/>
</dbReference>
<evidence type="ECO:0008006" key="3">
    <source>
        <dbReference type="Google" id="ProtNLM"/>
    </source>
</evidence>
<dbReference type="SUPFAM" id="SSF160379">
    <property type="entry name" value="SP0830-like"/>
    <property type="match status" value="1"/>
</dbReference>
<dbReference type="KEGG" id="lko:ABN16_08200"/>
<dbReference type="InterPro" id="IPR012545">
    <property type="entry name" value="DUF1697"/>
</dbReference>